<comment type="caution">
    <text evidence="3">The sequence shown here is derived from an EMBL/GenBank/DDBJ whole genome shotgun (WGS) entry which is preliminary data.</text>
</comment>
<dbReference type="GO" id="GO:0019901">
    <property type="term" value="F:protein kinase binding"/>
    <property type="evidence" value="ECO:0007669"/>
    <property type="project" value="InterPro"/>
</dbReference>
<dbReference type="OrthoDB" id="244495at2759"/>
<dbReference type="PANTHER" id="PTHR15615:SF27">
    <property type="entry name" value="PHO85 CYCLIN CLG1"/>
    <property type="match status" value="1"/>
</dbReference>
<dbReference type="Pfam" id="PF00134">
    <property type="entry name" value="Cyclin_N"/>
    <property type="match status" value="1"/>
</dbReference>
<accession>A0A397ICP0</accession>
<evidence type="ECO:0000313" key="4">
    <source>
        <dbReference type="Proteomes" id="UP000266861"/>
    </source>
</evidence>
<evidence type="ECO:0000256" key="1">
    <source>
        <dbReference type="SAM" id="MobiDB-lite"/>
    </source>
</evidence>
<sequence>MSSSIYQLYFDSRKLVSIIPPAKIIITPAATSKELGEFTSNVISSLWKIATGFSFPASELATHFTAIFTLTKLSSETVFISMKYFQKFLENDNGINFGLKRTYLISLIIADKYHNDRKYAQKVWTKITEIPLKMINEMELTFLKCLNFEIYINGSEHMDWIICLADYIKLQQEISNDPPKYLDSIMADIQHQLGSVIMKNENTKEYPQYPPGLSPKFIKKNEELQHSLGERPKYPPGLGYTPKEERPKYPPGLGYTPKEETKKYPPGLGYTPKEKTPKYPSGLGYTKNEKRTNYPPGLGFTPKTKYPPSFGFIQQSERTKYPPGLGYTPKMQQSGIVVL</sequence>
<dbReference type="EMBL" id="PQFF01000213">
    <property type="protein sequence ID" value="RHZ73631.1"/>
    <property type="molecule type" value="Genomic_DNA"/>
</dbReference>
<name>A0A397ICP0_9GLOM</name>
<proteinExistence type="predicted"/>
<dbReference type="CDD" id="cd20557">
    <property type="entry name" value="CYCLIN_ScPCL1-like"/>
    <property type="match status" value="1"/>
</dbReference>
<dbReference type="AlphaFoldDB" id="A0A397ICP0"/>
<organism evidence="3 4">
    <name type="scientific">Diversispora epigaea</name>
    <dbReference type="NCBI Taxonomy" id="1348612"/>
    <lineage>
        <taxon>Eukaryota</taxon>
        <taxon>Fungi</taxon>
        <taxon>Fungi incertae sedis</taxon>
        <taxon>Mucoromycota</taxon>
        <taxon>Glomeromycotina</taxon>
        <taxon>Glomeromycetes</taxon>
        <taxon>Diversisporales</taxon>
        <taxon>Diversisporaceae</taxon>
        <taxon>Diversispora</taxon>
    </lineage>
</organism>
<dbReference type="InterPro" id="IPR036915">
    <property type="entry name" value="Cyclin-like_sf"/>
</dbReference>
<keyword evidence="4" id="KW-1185">Reference proteome</keyword>
<dbReference type="GO" id="GO:0000307">
    <property type="term" value="C:cyclin-dependent protein kinase holoenzyme complex"/>
    <property type="evidence" value="ECO:0007669"/>
    <property type="project" value="TreeGrafter"/>
</dbReference>
<dbReference type="Proteomes" id="UP000266861">
    <property type="component" value="Unassembled WGS sequence"/>
</dbReference>
<dbReference type="GO" id="GO:0016538">
    <property type="term" value="F:cyclin-dependent protein serine/threonine kinase regulator activity"/>
    <property type="evidence" value="ECO:0007669"/>
    <property type="project" value="TreeGrafter"/>
</dbReference>
<dbReference type="SUPFAM" id="SSF47954">
    <property type="entry name" value="Cyclin-like"/>
    <property type="match status" value="1"/>
</dbReference>
<dbReference type="InterPro" id="IPR013922">
    <property type="entry name" value="Cyclin_PHO80-like"/>
</dbReference>
<feature type="region of interest" description="Disordered" evidence="1">
    <location>
        <begin position="227"/>
        <end position="308"/>
    </location>
</feature>
<gene>
    <name evidence="3" type="ORF">Glove_230g17</name>
</gene>
<reference evidence="3 4" key="1">
    <citation type="submission" date="2018-08" db="EMBL/GenBank/DDBJ databases">
        <title>Genome and evolution of the arbuscular mycorrhizal fungus Diversispora epigaea (formerly Glomus versiforme) and its bacterial endosymbionts.</title>
        <authorList>
            <person name="Sun X."/>
            <person name="Fei Z."/>
            <person name="Harrison M."/>
        </authorList>
    </citation>
    <scope>NUCLEOTIDE SEQUENCE [LARGE SCALE GENOMIC DNA]</scope>
    <source>
        <strain evidence="3 4">IT104</strain>
    </source>
</reference>
<protein>
    <recommendedName>
        <fullName evidence="2">Cyclin N-terminal domain-containing protein</fullName>
    </recommendedName>
</protein>
<evidence type="ECO:0000313" key="3">
    <source>
        <dbReference type="EMBL" id="RHZ73631.1"/>
    </source>
</evidence>
<dbReference type="GO" id="GO:0005634">
    <property type="term" value="C:nucleus"/>
    <property type="evidence" value="ECO:0007669"/>
    <property type="project" value="TreeGrafter"/>
</dbReference>
<feature type="domain" description="Cyclin N-terminal" evidence="2">
    <location>
        <begin position="65"/>
        <end position="150"/>
    </location>
</feature>
<evidence type="ECO:0000259" key="2">
    <source>
        <dbReference type="Pfam" id="PF00134"/>
    </source>
</evidence>
<dbReference type="Gene3D" id="1.10.472.10">
    <property type="entry name" value="Cyclin-like"/>
    <property type="match status" value="1"/>
</dbReference>
<dbReference type="InterPro" id="IPR006671">
    <property type="entry name" value="Cyclin_N"/>
</dbReference>
<dbReference type="PANTHER" id="PTHR15615">
    <property type="match status" value="1"/>
</dbReference>